<dbReference type="PANTHER" id="PTHR33977:SF1">
    <property type="entry name" value="ZINC ION BINDING PROTEIN"/>
    <property type="match status" value="1"/>
</dbReference>
<reference evidence="2" key="1">
    <citation type="submission" date="2022-12" db="EMBL/GenBank/DDBJ databases">
        <title>Chromosome-level genome assembly of the bean flower thrips Megalurothrips usitatus.</title>
        <authorList>
            <person name="Ma L."/>
            <person name="Liu Q."/>
            <person name="Li H."/>
            <person name="Cai W."/>
        </authorList>
    </citation>
    <scope>NUCLEOTIDE SEQUENCE</scope>
    <source>
        <strain evidence="2">Cailab_2022a</strain>
    </source>
</reference>
<organism evidence="2 3">
    <name type="scientific">Megalurothrips usitatus</name>
    <name type="common">bean blossom thrips</name>
    <dbReference type="NCBI Taxonomy" id="439358"/>
    <lineage>
        <taxon>Eukaryota</taxon>
        <taxon>Metazoa</taxon>
        <taxon>Ecdysozoa</taxon>
        <taxon>Arthropoda</taxon>
        <taxon>Hexapoda</taxon>
        <taxon>Insecta</taxon>
        <taxon>Pterygota</taxon>
        <taxon>Neoptera</taxon>
        <taxon>Paraneoptera</taxon>
        <taxon>Thysanoptera</taxon>
        <taxon>Terebrantia</taxon>
        <taxon>Thripoidea</taxon>
        <taxon>Thripidae</taxon>
        <taxon>Megalurothrips</taxon>
    </lineage>
</organism>
<evidence type="ECO:0000313" key="2">
    <source>
        <dbReference type="EMBL" id="KAJ1518917.1"/>
    </source>
</evidence>
<name>A0AAV7X3A5_9NEOP</name>
<sequence length="345" mass="40178">MQVWKDEKEKIHVLYFPTHSHKCTSSDFVHHPVSKKNDLNINEKIAWGVSPTKILCDIQKKDIPKSSSTQDIQNCKSAVLTKDCVVLYKRYNADVDIRPKKINTLPNHKELFMLGIQTKRQAQLMADHCHKILLVDETHGTNHHKYQLLTLMIIDDNRRGWPVAHLITSKSNAETLQYFFKALKANVPAGVELDINCVISDDDAALINAMDLGICGSLGKLRHILCKWHLLRALQKNLKSHVPLNMGEDMMTELRVMVNEKDEEVFKKMQSGFIAKYENSSQTKTYIEYYRKNYEVRMQKWAMCFRKFPHANIKTTGHIESFHHRLKKVYLKRKVNRRLDDLVNI</sequence>
<dbReference type="AlphaFoldDB" id="A0AAV7X3A5"/>
<dbReference type="EMBL" id="JAPTSV010000822">
    <property type="protein sequence ID" value="KAJ1518917.1"/>
    <property type="molecule type" value="Genomic_DNA"/>
</dbReference>
<gene>
    <name evidence="2" type="ORF">ONE63_011474</name>
</gene>
<dbReference type="InterPro" id="IPR018289">
    <property type="entry name" value="MULE_transposase_dom"/>
</dbReference>
<proteinExistence type="predicted"/>
<dbReference type="Proteomes" id="UP001075354">
    <property type="component" value="Unassembled WGS sequence"/>
</dbReference>
<evidence type="ECO:0000259" key="1">
    <source>
        <dbReference type="Pfam" id="PF10551"/>
    </source>
</evidence>
<accession>A0AAV7X3A5</accession>
<dbReference type="PANTHER" id="PTHR33977">
    <property type="entry name" value="ZINC ION BINDING PROTEIN"/>
    <property type="match status" value="1"/>
</dbReference>
<dbReference type="Pfam" id="PF10551">
    <property type="entry name" value="MULE"/>
    <property type="match status" value="1"/>
</dbReference>
<comment type="caution">
    <text evidence="2">The sequence shown here is derived from an EMBL/GenBank/DDBJ whole genome shotgun (WGS) entry which is preliminary data.</text>
</comment>
<evidence type="ECO:0000313" key="3">
    <source>
        <dbReference type="Proteomes" id="UP001075354"/>
    </source>
</evidence>
<keyword evidence="3" id="KW-1185">Reference proteome</keyword>
<protein>
    <recommendedName>
        <fullName evidence="1">MULE transposase domain-containing protein</fullName>
    </recommendedName>
</protein>
<feature type="domain" description="MULE transposase" evidence="1">
    <location>
        <begin position="133"/>
        <end position="231"/>
    </location>
</feature>